<dbReference type="EMBL" id="BMEM01000001">
    <property type="protein sequence ID" value="GGF39084.1"/>
    <property type="molecule type" value="Genomic_DNA"/>
</dbReference>
<keyword evidence="2" id="KW-0479">Metal-binding</keyword>
<dbReference type="Pfam" id="PF02585">
    <property type="entry name" value="PIG-L"/>
    <property type="match status" value="1"/>
</dbReference>
<comment type="function">
    <text evidence="2">A mycothiol (MSH, N-acetylcysteinyl-glucosaminyl-inositol) S-conjugate amidase, it recycles conjugated MSH to the N-acetyl cysteine conjugate (AcCys S-conjugate, a mercapturic acid) and the MSH precursor. Involved in MSH-dependent detoxification of a number of alkylating agents and antibiotics.</text>
</comment>
<dbReference type="InterPro" id="IPR003737">
    <property type="entry name" value="GlcNAc_PI_deacetylase-related"/>
</dbReference>
<evidence type="ECO:0000256" key="3">
    <source>
        <dbReference type="SAM" id="MobiDB-lite"/>
    </source>
</evidence>
<dbReference type="SUPFAM" id="SSF102588">
    <property type="entry name" value="LmbE-like"/>
    <property type="match status" value="1"/>
</dbReference>
<feature type="compositionally biased region" description="Basic and acidic residues" evidence="3">
    <location>
        <begin position="330"/>
        <end position="344"/>
    </location>
</feature>
<feature type="binding site" evidence="2">
    <location>
        <position position="143"/>
    </location>
    <ligand>
        <name>Zn(2+)</name>
        <dbReference type="ChEBI" id="CHEBI:29105"/>
    </ligand>
</feature>
<comment type="cofactor">
    <cofactor evidence="2">
        <name>Zn(2+)</name>
        <dbReference type="ChEBI" id="CHEBI:29105"/>
    </cofactor>
    <text evidence="2">Binds 1 zinc ion per subunit.</text>
</comment>
<sequence length="344" mass="37797">MQDLRLMAVHAHPDDESSKGAATSARYVAEGVSVRVVSCTGGERGDVLNERLKHDPHIERDIANVRRAEMARAAQILGVSHTWLGFTDSGLPEGDPLPPLPDGCFALEPLDVTTEALVRVIREFRPHVLTTYDENGGYPHPDHVMTHVVTMSAFRAAGDPAAYPHAGAPWQPLKVYYNARNPDRMERLDEAMVRAGLEPAYADWRKHLAGQPRRTITTQIRCGEHFPARDDALRAHATQVDPDSSWFAVPLELQVQEWPFEEFELAAALVPVELPEDDLFAGLRSLPDLDAVCRRAPVRDDAGELVLAYATTPPASGPEARSTAAQDADGDGRDDMREEEGHSG</sequence>
<dbReference type="Proteomes" id="UP000605670">
    <property type="component" value="Unassembled WGS sequence"/>
</dbReference>
<gene>
    <name evidence="2 4" type="primary">mca</name>
    <name evidence="4" type="ORF">GCM10011366_03360</name>
</gene>
<evidence type="ECO:0000256" key="1">
    <source>
        <dbReference type="ARBA" id="ARBA00022833"/>
    </source>
</evidence>
<keyword evidence="2" id="KW-0378">Hydrolase</keyword>
<comment type="catalytic activity">
    <reaction evidence="2">
        <text>mycothiol S-conjugate + H2O = an N-acetyl-L-cysteine-S-conjugate + 1D-myo-inositol 2-amino-2-deoxy-alpha-D-glucopyranoside</text>
        <dbReference type="Rhea" id="RHEA:36543"/>
        <dbReference type="ChEBI" id="CHEBI:15377"/>
        <dbReference type="ChEBI" id="CHEBI:58718"/>
        <dbReference type="ChEBI" id="CHEBI:58886"/>
        <dbReference type="ChEBI" id="CHEBI:59633"/>
        <dbReference type="EC" id="3.5.1.115"/>
    </reaction>
</comment>
<organism evidence="4 5">
    <name type="scientific">Ornithinimicrobium tianjinense</name>
    <dbReference type="NCBI Taxonomy" id="1195761"/>
    <lineage>
        <taxon>Bacteria</taxon>
        <taxon>Bacillati</taxon>
        <taxon>Actinomycetota</taxon>
        <taxon>Actinomycetes</taxon>
        <taxon>Micrococcales</taxon>
        <taxon>Ornithinimicrobiaceae</taxon>
        <taxon>Ornithinimicrobium</taxon>
    </lineage>
</organism>
<reference evidence="4" key="1">
    <citation type="journal article" date="2014" name="Int. J. Syst. Evol. Microbiol.">
        <title>Complete genome sequence of Corynebacterium casei LMG S-19264T (=DSM 44701T), isolated from a smear-ripened cheese.</title>
        <authorList>
            <consortium name="US DOE Joint Genome Institute (JGI-PGF)"/>
            <person name="Walter F."/>
            <person name="Albersmeier A."/>
            <person name="Kalinowski J."/>
            <person name="Ruckert C."/>
        </authorList>
    </citation>
    <scope>NUCLEOTIDE SEQUENCE</scope>
    <source>
        <strain evidence="4">CGMCC 1.12160</strain>
    </source>
</reference>
<keyword evidence="1 2" id="KW-0862">Zinc</keyword>
<dbReference type="GO" id="GO:0016811">
    <property type="term" value="F:hydrolase activity, acting on carbon-nitrogen (but not peptide) bonds, in linear amides"/>
    <property type="evidence" value="ECO:0007669"/>
    <property type="project" value="TreeGrafter"/>
</dbReference>
<feature type="binding site" evidence="2">
    <location>
        <position position="12"/>
    </location>
    <ligand>
        <name>Zn(2+)</name>
        <dbReference type="ChEBI" id="CHEBI:29105"/>
    </ligand>
</feature>
<dbReference type="InterPro" id="IPR017811">
    <property type="entry name" value="Mca"/>
</dbReference>
<dbReference type="NCBIfam" id="TIGR03446">
    <property type="entry name" value="mycothiol_Mca"/>
    <property type="match status" value="1"/>
</dbReference>
<evidence type="ECO:0000313" key="4">
    <source>
        <dbReference type="EMBL" id="GGF39084.1"/>
    </source>
</evidence>
<dbReference type="InterPro" id="IPR024078">
    <property type="entry name" value="LmbE-like_dom_sf"/>
</dbReference>
<dbReference type="AlphaFoldDB" id="A0A917BE43"/>
<dbReference type="RefSeq" id="WP_229734783.1">
    <property type="nucleotide sequence ID" value="NZ_BAABKH010000010.1"/>
</dbReference>
<dbReference type="Gene3D" id="3.40.50.10320">
    <property type="entry name" value="LmbE-like"/>
    <property type="match status" value="1"/>
</dbReference>
<comment type="subunit">
    <text evidence="2">Monomer.</text>
</comment>
<dbReference type="PANTHER" id="PTHR12993:SF11">
    <property type="entry name" value="N-ACETYLGLUCOSAMINYL-PHOSPHATIDYLINOSITOL DE-N-ACETYLASE"/>
    <property type="match status" value="1"/>
</dbReference>
<accession>A0A917BE43</accession>
<proteinExistence type="inferred from homology"/>
<dbReference type="GO" id="GO:0010126">
    <property type="term" value="P:mycothiol metabolic process"/>
    <property type="evidence" value="ECO:0007669"/>
    <property type="project" value="UniProtKB-UniRule"/>
</dbReference>
<evidence type="ECO:0000313" key="5">
    <source>
        <dbReference type="Proteomes" id="UP000605670"/>
    </source>
</evidence>
<keyword evidence="5" id="KW-1185">Reference proteome</keyword>
<comment type="caution">
    <text evidence="4">The sequence shown here is derived from an EMBL/GenBank/DDBJ whole genome shotgun (WGS) entry which is preliminary data.</text>
</comment>
<dbReference type="HAMAP" id="MF_01482">
    <property type="entry name" value="Mca"/>
    <property type="match status" value="1"/>
</dbReference>
<dbReference type="EC" id="3.5.1.115" evidence="2"/>
<feature type="binding site" evidence="2">
    <location>
        <position position="15"/>
    </location>
    <ligand>
        <name>Zn(2+)</name>
        <dbReference type="ChEBI" id="CHEBI:29105"/>
    </ligand>
</feature>
<dbReference type="GO" id="GO:0008270">
    <property type="term" value="F:zinc ion binding"/>
    <property type="evidence" value="ECO:0007669"/>
    <property type="project" value="UniProtKB-UniRule"/>
</dbReference>
<comment type="similarity">
    <text evidence="2">Belongs to the MshB deacetylase family. Mca subfamily.</text>
</comment>
<reference evidence="4" key="2">
    <citation type="submission" date="2020-09" db="EMBL/GenBank/DDBJ databases">
        <authorList>
            <person name="Sun Q."/>
            <person name="Zhou Y."/>
        </authorList>
    </citation>
    <scope>NUCLEOTIDE SEQUENCE</scope>
    <source>
        <strain evidence="4">CGMCC 1.12160</strain>
    </source>
</reference>
<dbReference type="PANTHER" id="PTHR12993">
    <property type="entry name" value="N-ACETYLGLUCOSAMINYL-PHOSPHATIDYLINOSITOL DE-N-ACETYLASE-RELATED"/>
    <property type="match status" value="1"/>
</dbReference>
<evidence type="ECO:0000256" key="2">
    <source>
        <dbReference type="HAMAP-Rule" id="MF_01482"/>
    </source>
</evidence>
<protein>
    <recommendedName>
        <fullName evidence="2">Mycothiol S-conjugate amidase</fullName>
        <ecNumber evidence="2">3.5.1.115</ecNumber>
    </recommendedName>
</protein>
<name>A0A917BE43_9MICO</name>
<feature type="region of interest" description="Disordered" evidence="3">
    <location>
        <begin position="309"/>
        <end position="344"/>
    </location>
</feature>
<dbReference type="GO" id="GO:0010127">
    <property type="term" value="P:mycothiol-dependent detoxification"/>
    <property type="evidence" value="ECO:0007669"/>
    <property type="project" value="UniProtKB-UniRule"/>
</dbReference>